<dbReference type="Proteomes" id="UP000250140">
    <property type="component" value="Unassembled WGS sequence"/>
</dbReference>
<accession>A0A8E2EYW2</accession>
<feature type="chain" id="PRO_5034194323" evidence="1">
    <location>
        <begin position="20"/>
        <end position="158"/>
    </location>
</feature>
<keyword evidence="1" id="KW-0732">Signal</keyword>
<proteinExistence type="predicted"/>
<dbReference type="EMBL" id="KV749964">
    <property type="protein sequence ID" value="OCL06868.1"/>
    <property type="molecule type" value="Genomic_DNA"/>
</dbReference>
<feature type="signal peptide" evidence="1">
    <location>
        <begin position="1"/>
        <end position="19"/>
    </location>
</feature>
<dbReference type="Gene3D" id="3.90.1300.10">
    <property type="entry name" value="Amidase signature (AS) domain"/>
    <property type="match status" value="1"/>
</dbReference>
<organism evidence="2 3">
    <name type="scientific">Glonium stellatum</name>
    <dbReference type="NCBI Taxonomy" id="574774"/>
    <lineage>
        <taxon>Eukaryota</taxon>
        <taxon>Fungi</taxon>
        <taxon>Dikarya</taxon>
        <taxon>Ascomycota</taxon>
        <taxon>Pezizomycotina</taxon>
        <taxon>Dothideomycetes</taxon>
        <taxon>Pleosporomycetidae</taxon>
        <taxon>Gloniales</taxon>
        <taxon>Gloniaceae</taxon>
        <taxon>Glonium</taxon>
    </lineage>
</organism>
<evidence type="ECO:0000313" key="2">
    <source>
        <dbReference type="EMBL" id="OCL06868.1"/>
    </source>
</evidence>
<name>A0A8E2EYW2_9PEZI</name>
<keyword evidence="3" id="KW-1185">Reference proteome</keyword>
<feature type="non-terminal residue" evidence="2">
    <location>
        <position position="1"/>
    </location>
</feature>
<dbReference type="OrthoDB" id="566138at2759"/>
<dbReference type="AlphaFoldDB" id="A0A8E2EYW2"/>
<reference evidence="2 3" key="1">
    <citation type="journal article" date="2016" name="Nat. Commun.">
        <title>Ectomycorrhizal ecology is imprinted in the genome of the dominant symbiotic fungus Cenococcum geophilum.</title>
        <authorList>
            <consortium name="DOE Joint Genome Institute"/>
            <person name="Peter M."/>
            <person name="Kohler A."/>
            <person name="Ohm R.A."/>
            <person name="Kuo A."/>
            <person name="Krutzmann J."/>
            <person name="Morin E."/>
            <person name="Arend M."/>
            <person name="Barry K.W."/>
            <person name="Binder M."/>
            <person name="Choi C."/>
            <person name="Clum A."/>
            <person name="Copeland A."/>
            <person name="Grisel N."/>
            <person name="Haridas S."/>
            <person name="Kipfer T."/>
            <person name="LaButti K."/>
            <person name="Lindquist E."/>
            <person name="Lipzen A."/>
            <person name="Maire R."/>
            <person name="Meier B."/>
            <person name="Mihaltcheva S."/>
            <person name="Molinier V."/>
            <person name="Murat C."/>
            <person name="Poggeler S."/>
            <person name="Quandt C.A."/>
            <person name="Sperisen C."/>
            <person name="Tritt A."/>
            <person name="Tisserant E."/>
            <person name="Crous P.W."/>
            <person name="Henrissat B."/>
            <person name="Nehls U."/>
            <person name="Egli S."/>
            <person name="Spatafora J.W."/>
            <person name="Grigoriev I.V."/>
            <person name="Martin F.M."/>
        </authorList>
    </citation>
    <scope>NUCLEOTIDE SEQUENCE [LARGE SCALE GENOMIC DNA]</scope>
    <source>
        <strain evidence="2 3">CBS 207.34</strain>
    </source>
</reference>
<dbReference type="SUPFAM" id="SSF75304">
    <property type="entry name" value="Amidase signature (AS) enzymes"/>
    <property type="match status" value="1"/>
</dbReference>
<gene>
    <name evidence="2" type="ORF">AOQ84DRAFT_365444</name>
</gene>
<evidence type="ECO:0000256" key="1">
    <source>
        <dbReference type="SAM" id="SignalP"/>
    </source>
</evidence>
<sequence>TIRQCILTWVWILPPVARPWLDPSAKELSHCSTDIDHEDTDAISVRIPPGHPQAALLGYQLASRQSIIVPASRALYTLKSTVGVISTAGIVPITNFSNAVGPMTRSARGLAILINILVNPLKTTIPEGVYGSAANGSWKGPDLLISTQARLDIMSLLA</sequence>
<protein>
    <submittedName>
        <fullName evidence="2">Uncharacterized protein</fullName>
    </submittedName>
</protein>
<evidence type="ECO:0000313" key="3">
    <source>
        <dbReference type="Proteomes" id="UP000250140"/>
    </source>
</evidence>
<dbReference type="InterPro" id="IPR036928">
    <property type="entry name" value="AS_sf"/>
</dbReference>